<dbReference type="Gene3D" id="1.25.40.20">
    <property type="entry name" value="Ankyrin repeat-containing domain"/>
    <property type="match status" value="1"/>
</dbReference>
<evidence type="ECO:0000313" key="4">
    <source>
        <dbReference type="EMBL" id="TGJ83382.1"/>
    </source>
</evidence>
<evidence type="ECO:0000256" key="3">
    <source>
        <dbReference type="PROSITE-ProRule" id="PRU00023"/>
    </source>
</evidence>
<feature type="repeat" description="ANK" evidence="3">
    <location>
        <begin position="175"/>
        <end position="200"/>
    </location>
</feature>
<evidence type="ECO:0000256" key="1">
    <source>
        <dbReference type="ARBA" id="ARBA00022737"/>
    </source>
</evidence>
<dbReference type="PROSITE" id="PS50297">
    <property type="entry name" value="ANK_REP_REGION"/>
    <property type="match status" value="2"/>
</dbReference>
<dbReference type="OrthoDB" id="341259at2759"/>
<protein>
    <submittedName>
        <fullName evidence="4">Uncharacterized protein</fullName>
    </submittedName>
</protein>
<dbReference type="STRING" id="37992.A0A4Z0Z3Z2"/>
<dbReference type="PROSITE" id="PS50088">
    <property type="entry name" value="ANK_REPEAT"/>
    <property type="match status" value="2"/>
</dbReference>
<dbReference type="SUPFAM" id="SSF48403">
    <property type="entry name" value="Ankyrin repeat"/>
    <property type="match status" value="1"/>
</dbReference>
<keyword evidence="2 3" id="KW-0040">ANK repeat</keyword>
<proteinExistence type="predicted"/>
<dbReference type="EMBL" id="SKBN01000096">
    <property type="protein sequence ID" value="TGJ83382.1"/>
    <property type="molecule type" value="Genomic_DNA"/>
</dbReference>
<dbReference type="SMART" id="SM00248">
    <property type="entry name" value="ANK"/>
    <property type="match status" value="2"/>
</dbReference>
<accession>A0A4Z0Z3Z2</accession>
<dbReference type="InterPro" id="IPR050889">
    <property type="entry name" value="Dendritic_Spine_Reg/Scaffold"/>
</dbReference>
<evidence type="ECO:0000313" key="5">
    <source>
        <dbReference type="Proteomes" id="UP000297716"/>
    </source>
</evidence>
<keyword evidence="5" id="KW-1185">Reference proteome</keyword>
<gene>
    <name evidence="4" type="ORF">E0Z10_g5392</name>
</gene>
<comment type="caution">
    <text evidence="4">The sequence shown here is derived from an EMBL/GenBank/DDBJ whole genome shotgun (WGS) entry which is preliminary data.</text>
</comment>
<name>A0A4Z0Z3Z2_9PEZI</name>
<evidence type="ECO:0000256" key="2">
    <source>
        <dbReference type="ARBA" id="ARBA00023043"/>
    </source>
</evidence>
<keyword evidence="1" id="KW-0677">Repeat</keyword>
<dbReference type="Pfam" id="PF12796">
    <property type="entry name" value="Ank_2"/>
    <property type="match status" value="1"/>
</dbReference>
<dbReference type="Proteomes" id="UP000297716">
    <property type="component" value="Unassembled WGS sequence"/>
</dbReference>
<dbReference type="InterPro" id="IPR036770">
    <property type="entry name" value="Ankyrin_rpt-contain_sf"/>
</dbReference>
<reference evidence="4 5" key="1">
    <citation type="submission" date="2019-03" db="EMBL/GenBank/DDBJ databases">
        <title>Draft genome sequence of Xylaria hypoxylon DSM 108379, a ubiquitous saprotrophic-parasitic fungi on hardwood.</title>
        <authorList>
            <person name="Buettner E."/>
            <person name="Leonhardt S."/>
            <person name="Gebauer A.M."/>
            <person name="Liers C."/>
            <person name="Hofrichter M."/>
            <person name="Kellner H."/>
        </authorList>
    </citation>
    <scope>NUCLEOTIDE SEQUENCE [LARGE SCALE GENOMIC DNA]</scope>
    <source>
        <strain evidence="4 5">DSM 108379</strain>
    </source>
</reference>
<feature type="repeat" description="ANK" evidence="3">
    <location>
        <begin position="142"/>
        <end position="174"/>
    </location>
</feature>
<organism evidence="4 5">
    <name type="scientific">Xylaria hypoxylon</name>
    <dbReference type="NCBI Taxonomy" id="37992"/>
    <lineage>
        <taxon>Eukaryota</taxon>
        <taxon>Fungi</taxon>
        <taxon>Dikarya</taxon>
        <taxon>Ascomycota</taxon>
        <taxon>Pezizomycotina</taxon>
        <taxon>Sordariomycetes</taxon>
        <taxon>Xylariomycetidae</taxon>
        <taxon>Xylariales</taxon>
        <taxon>Xylariaceae</taxon>
        <taxon>Xylaria</taxon>
    </lineage>
</organism>
<dbReference type="PANTHER" id="PTHR24166:SF48">
    <property type="entry name" value="PROTEIN VAPYRIN"/>
    <property type="match status" value="1"/>
</dbReference>
<dbReference type="InterPro" id="IPR002110">
    <property type="entry name" value="Ankyrin_rpt"/>
</dbReference>
<dbReference type="PANTHER" id="PTHR24166">
    <property type="entry name" value="ROLLING PEBBLES, ISOFORM B"/>
    <property type="match status" value="1"/>
</dbReference>
<sequence length="405" mass="44972">MISYPDAMASSLLRPSLIDMQPYQIRLADDQALFTAGAFTRAFIPTEDLKHEMDIAFLQQYLTNKHKRPLVVDRVNPAAKRSTEHIFNEAVLAVCNGDIIHVRCYLERTDDTNIFLGTDDIGNSLVSRPSSGEPTLITNPVRGQTVLHIAAGKGNTEMVDLLLSKGADPNARDTTGRTPLMQAALYGQVQNVHHLLAHGAIPSILCFYECYALKAVDFARYCQGKDADMNLRCKNIIPLLLCSHTDTLRASTNVMNYQISIAAALTPQLIGRTAGIMARLELPIVVLTKSRQFLTGDIEYIDASMVGVTGFPEGPEGLECVHAAQQLAEYFLRHHQFPEVIHPESHEPLPGMEELHSLKNIQPHLRVRRAEIGVTSPTCLDCSQFIEQINMEYELDLRVSYVPGL</sequence>
<dbReference type="AlphaFoldDB" id="A0A4Z0Z3Z2"/>